<dbReference type="PANTHER" id="PTHR11360">
    <property type="entry name" value="MONOCARBOXYLATE TRANSPORTER"/>
    <property type="match status" value="1"/>
</dbReference>
<dbReference type="Pfam" id="PF07690">
    <property type="entry name" value="MFS_1"/>
    <property type="match status" value="1"/>
</dbReference>
<dbReference type="OMA" id="RCHELHF"/>
<dbReference type="OrthoDB" id="2213137at2759"/>
<sequence length="457" mass="50216">METNKTFRGAFEQDRGSLNDEEQSQIYAKNAMWFLCTVHADRLSDICARLQHDAVVEVRRLALPRPTLGGGRGRLRCHELHFVDVSVLGCDVRGLPARLPHDAETGCLAAGSLQHRIVSHSFFDQHITTAMGILYMGPAIGSFIMIPLFGWCYKEYGLRGTFLIFSGITMHAIPFLLLMHNPAPTGREGRTDVEVKVDANCCQESTDSSLLESENLALSLVAKATHVFRRPIFYVITISNVAIGYCNTTVLSVIMDYAIDQGVPEVTAMAILNVVNVGDLVGRVGSGWITDRGIVSRSQMMLFEYVTLGVLVCSLAAACGVVPLMAMMFLYACTTGSTLVLFTNVIKDYLGSEWMPLASGWMMFFGGWTLLTGPSLVGYFRDNIGSYVPMFIFIGLSCFSCAAMWAIVAAQEYWTAVRRSKEQQTRDALGQVDVTLLCANGHFSTVEQLQSKPMATG</sequence>
<evidence type="ECO:0000256" key="1">
    <source>
        <dbReference type="SAM" id="Phobius"/>
    </source>
</evidence>
<evidence type="ECO:0000313" key="3">
    <source>
        <dbReference type="Proteomes" id="UP000821853"/>
    </source>
</evidence>
<dbReference type="InterPro" id="IPR011701">
    <property type="entry name" value="MFS"/>
</dbReference>
<keyword evidence="1" id="KW-0812">Transmembrane</keyword>
<proteinExistence type="predicted"/>
<dbReference type="AlphaFoldDB" id="A0A9J6GRC4"/>
<name>A0A9J6GRC4_HAELO</name>
<organism evidence="2 3">
    <name type="scientific">Haemaphysalis longicornis</name>
    <name type="common">Bush tick</name>
    <dbReference type="NCBI Taxonomy" id="44386"/>
    <lineage>
        <taxon>Eukaryota</taxon>
        <taxon>Metazoa</taxon>
        <taxon>Ecdysozoa</taxon>
        <taxon>Arthropoda</taxon>
        <taxon>Chelicerata</taxon>
        <taxon>Arachnida</taxon>
        <taxon>Acari</taxon>
        <taxon>Parasitiformes</taxon>
        <taxon>Ixodida</taxon>
        <taxon>Ixodoidea</taxon>
        <taxon>Ixodidae</taxon>
        <taxon>Haemaphysalinae</taxon>
        <taxon>Haemaphysalis</taxon>
    </lineage>
</organism>
<feature type="transmembrane region" description="Helical" evidence="1">
    <location>
        <begin position="358"/>
        <end position="380"/>
    </location>
</feature>
<keyword evidence="1" id="KW-0472">Membrane</keyword>
<dbReference type="VEuPathDB" id="VectorBase:HLOH_065543"/>
<dbReference type="InterPro" id="IPR036259">
    <property type="entry name" value="MFS_trans_sf"/>
</dbReference>
<keyword evidence="3" id="KW-1185">Reference proteome</keyword>
<protein>
    <recommendedName>
        <fullName evidence="4">Monocarboxylate transporter</fullName>
    </recommendedName>
</protein>
<keyword evidence="1" id="KW-1133">Transmembrane helix</keyword>
<dbReference type="GO" id="GO:0008028">
    <property type="term" value="F:monocarboxylic acid transmembrane transporter activity"/>
    <property type="evidence" value="ECO:0007669"/>
    <property type="project" value="TreeGrafter"/>
</dbReference>
<dbReference type="InterPro" id="IPR050327">
    <property type="entry name" value="Proton-linked_MCT"/>
</dbReference>
<feature type="transmembrane region" description="Helical" evidence="1">
    <location>
        <begin position="132"/>
        <end position="150"/>
    </location>
</feature>
<evidence type="ECO:0000313" key="2">
    <source>
        <dbReference type="EMBL" id="KAH9376844.1"/>
    </source>
</evidence>
<feature type="transmembrane region" description="Helical" evidence="1">
    <location>
        <begin position="329"/>
        <end position="346"/>
    </location>
</feature>
<reference evidence="2 3" key="1">
    <citation type="journal article" date="2020" name="Cell">
        <title>Large-Scale Comparative Analyses of Tick Genomes Elucidate Their Genetic Diversity and Vector Capacities.</title>
        <authorList>
            <consortium name="Tick Genome and Microbiome Consortium (TIGMIC)"/>
            <person name="Jia N."/>
            <person name="Wang J."/>
            <person name="Shi W."/>
            <person name="Du L."/>
            <person name="Sun Y."/>
            <person name="Zhan W."/>
            <person name="Jiang J.F."/>
            <person name="Wang Q."/>
            <person name="Zhang B."/>
            <person name="Ji P."/>
            <person name="Bell-Sakyi L."/>
            <person name="Cui X.M."/>
            <person name="Yuan T.T."/>
            <person name="Jiang B.G."/>
            <person name="Yang W.F."/>
            <person name="Lam T.T."/>
            <person name="Chang Q.C."/>
            <person name="Ding S.J."/>
            <person name="Wang X.J."/>
            <person name="Zhu J.G."/>
            <person name="Ruan X.D."/>
            <person name="Zhao L."/>
            <person name="Wei J.T."/>
            <person name="Ye R.Z."/>
            <person name="Que T.C."/>
            <person name="Du C.H."/>
            <person name="Zhou Y.H."/>
            <person name="Cheng J.X."/>
            <person name="Dai P.F."/>
            <person name="Guo W.B."/>
            <person name="Han X.H."/>
            <person name="Huang E.J."/>
            <person name="Li L.F."/>
            <person name="Wei W."/>
            <person name="Gao Y.C."/>
            <person name="Liu J.Z."/>
            <person name="Shao H.Z."/>
            <person name="Wang X."/>
            <person name="Wang C.C."/>
            <person name="Yang T.C."/>
            <person name="Huo Q.B."/>
            <person name="Li W."/>
            <person name="Chen H.Y."/>
            <person name="Chen S.E."/>
            <person name="Zhou L.G."/>
            <person name="Ni X.B."/>
            <person name="Tian J.H."/>
            <person name="Sheng Y."/>
            <person name="Liu T."/>
            <person name="Pan Y.S."/>
            <person name="Xia L.Y."/>
            <person name="Li J."/>
            <person name="Zhao F."/>
            <person name="Cao W.C."/>
        </authorList>
    </citation>
    <scope>NUCLEOTIDE SEQUENCE [LARGE SCALE GENOMIC DNA]</scope>
    <source>
        <strain evidence="2">HaeL-2018</strain>
    </source>
</reference>
<evidence type="ECO:0008006" key="4">
    <source>
        <dbReference type="Google" id="ProtNLM"/>
    </source>
</evidence>
<accession>A0A9J6GRC4</accession>
<feature type="transmembrane region" description="Helical" evidence="1">
    <location>
        <begin position="302"/>
        <end position="323"/>
    </location>
</feature>
<dbReference type="Gene3D" id="1.20.1250.20">
    <property type="entry name" value="MFS general substrate transporter like domains"/>
    <property type="match status" value="1"/>
</dbReference>
<feature type="transmembrane region" description="Helical" evidence="1">
    <location>
        <begin position="386"/>
        <end position="410"/>
    </location>
</feature>
<gene>
    <name evidence="2" type="ORF">HPB48_009752</name>
</gene>
<dbReference type="PANTHER" id="PTHR11360:SF303">
    <property type="entry name" value="MAJOR FACILITATOR SUPERFAMILY (MFS) PROFILE DOMAIN-CONTAINING PROTEIN"/>
    <property type="match status" value="1"/>
</dbReference>
<dbReference type="EMBL" id="JABSTR010000008">
    <property type="protein sequence ID" value="KAH9376844.1"/>
    <property type="molecule type" value="Genomic_DNA"/>
</dbReference>
<dbReference type="Proteomes" id="UP000821853">
    <property type="component" value="Unassembled WGS sequence"/>
</dbReference>
<feature type="transmembrane region" description="Helical" evidence="1">
    <location>
        <begin position="156"/>
        <end position="178"/>
    </location>
</feature>
<dbReference type="SUPFAM" id="SSF103473">
    <property type="entry name" value="MFS general substrate transporter"/>
    <property type="match status" value="1"/>
</dbReference>
<comment type="caution">
    <text evidence="2">The sequence shown here is derived from an EMBL/GenBank/DDBJ whole genome shotgun (WGS) entry which is preliminary data.</text>
</comment>